<evidence type="ECO:0000259" key="1">
    <source>
        <dbReference type="SMART" id="SM00460"/>
    </source>
</evidence>
<dbReference type="EMBL" id="JACCKB010000024">
    <property type="protein sequence ID" value="NYZ67378.1"/>
    <property type="molecule type" value="Genomic_DNA"/>
</dbReference>
<reference evidence="2 3" key="1">
    <citation type="submission" date="2020-07" db="EMBL/GenBank/DDBJ databases">
        <title>Endozoicomonas sp. nov., isolated from sediment.</title>
        <authorList>
            <person name="Gu T."/>
        </authorList>
    </citation>
    <scope>NUCLEOTIDE SEQUENCE [LARGE SCALE GENOMIC DNA]</scope>
    <source>
        <strain evidence="2 3">SM1973</strain>
    </source>
</reference>
<dbReference type="Pfam" id="PF01841">
    <property type="entry name" value="Transglut_core"/>
    <property type="match status" value="1"/>
</dbReference>
<dbReference type="InterPro" id="IPR002931">
    <property type="entry name" value="Transglutaminase-like"/>
</dbReference>
<sequence length="292" mass="33152">MKYQIKHVTTYQYNEKVSLSQNHARLTPQTNQYQRCLSHQLEIMPNADYLVYFQDYFNNQVSVFEVPTMHEQMVVTASSEVEILPLPQTLADPQVTWEQTRDQLQQPVNLASLQAAEFCLPTFATQPNAELRNYAFQSFVPGRSIVAGCEDLMARIFNEFTFDPEFSTTNTPVSEVFEHKRGVCQDFAHLALSCLRSLGLAARYVSGYIETLPPPGQEKLEGADATHAWIALYVPDWGWLDFDPTNNLQPTEQHVTLAIGRDFWDVTPLKGIMFGGGSHQLQVAVDMKRVVD</sequence>
<dbReference type="Proteomes" id="UP000569732">
    <property type="component" value="Unassembled WGS sequence"/>
</dbReference>
<dbReference type="RefSeq" id="WP_180569400.1">
    <property type="nucleotide sequence ID" value="NZ_JACCKB010000024.1"/>
</dbReference>
<keyword evidence="3" id="KW-1185">Reference proteome</keyword>
<dbReference type="PANTHER" id="PTHR33490:SF7">
    <property type="entry name" value="BLR2979 PROTEIN"/>
    <property type="match status" value="1"/>
</dbReference>
<dbReference type="Pfam" id="PF08379">
    <property type="entry name" value="Bact_transglu_N"/>
    <property type="match status" value="1"/>
</dbReference>
<dbReference type="PANTHER" id="PTHR33490">
    <property type="entry name" value="BLR5614 PROTEIN-RELATED"/>
    <property type="match status" value="1"/>
</dbReference>
<accession>A0A853I9P4</accession>
<organism evidence="2 3">
    <name type="scientific">Spartinivicinus marinus</name>
    <dbReference type="NCBI Taxonomy" id="2994442"/>
    <lineage>
        <taxon>Bacteria</taxon>
        <taxon>Pseudomonadati</taxon>
        <taxon>Pseudomonadota</taxon>
        <taxon>Gammaproteobacteria</taxon>
        <taxon>Oceanospirillales</taxon>
        <taxon>Zooshikellaceae</taxon>
        <taxon>Spartinivicinus</taxon>
    </lineage>
</organism>
<dbReference type="SUPFAM" id="SSF54001">
    <property type="entry name" value="Cysteine proteinases"/>
    <property type="match status" value="1"/>
</dbReference>
<protein>
    <submittedName>
        <fullName evidence="2">Transglutaminase family protein</fullName>
    </submittedName>
</protein>
<gene>
    <name evidence="2" type="ORF">H0A36_15280</name>
</gene>
<feature type="domain" description="Transglutaminase-like" evidence="1">
    <location>
        <begin position="176"/>
        <end position="246"/>
    </location>
</feature>
<comment type="caution">
    <text evidence="2">The sequence shown here is derived from an EMBL/GenBank/DDBJ whole genome shotgun (WGS) entry which is preliminary data.</text>
</comment>
<evidence type="ECO:0000313" key="3">
    <source>
        <dbReference type="Proteomes" id="UP000569732"/>
    </source>
</evidence>
<dbReference type="InterPro" id="IPR038765">
    <property type="entry name" value="Papain-like_cys_pep_sf"/>
</dbReference>
<name>A0A853I9P4_9GAMM</name>
<dbReference type="SMART" id="SM00460">
    <property type="entry name" value="TGc"/>
    <property type="match status" value="1"/>
</dbReference>
<dbReference type="InterPro" id="IPR013589">
    <property type="entry name" value="Bac_transglu_N"/>
</dbReference>
<dbReference type="AlphaFoldDB" id="A0A853I9P4"/>
<proteinExistence type="predicted"/>
<dbReference type="Gene3D" id="3.10.620.30">
    <property type="match status" value="1"/>
</dbReference>
<evidence type="ECO:0000313" key="2">
    <source>
        <dbReference type="EMBL" id="NYZ67378.1"/>
    </source>
</evidence>